<proteinExistence type="predicted"/>
<evidence type="ECO:0000313" key="7">
    <source>
        <dbReference type="EMBL" id="SBO97213.1"/>
    </source>
</evidence>
<dbReference type="PANTHER" id="PTHR30417">
    <property type="entry name" value="N-ACETYLMURAMOYL-L-ALANINE AMIDASE AMID"/>
    <property type="match status" value="1"/>
</dbReference>
<dbReference type="InterPro" id="IPR002502">
    <property type="entry name" value="Amidase_domain"/>
</dbReference>
<comment type="catalytic activity">
    <reaction evidence="1">
        <text>Hydrolyzes the link between N-acetylmuramoyl residues and L-amino acid residues in certain cell-wall glycopeptides.</text>
        <dbReference type="EC" id="3.5.1.28"/>
    </reaction>
</comment>
<protein>
    <recommendedName>
        <fullName evidence="2">N-acetylmuramoyl-L-alanine amidase</fullName>
        <ecNumber evidence="2">3.5.1.28</ecNumber>
    </recommendedName>
</protein>
<sequence length="477" mass="49629">MRAQLCRSAALLAGVLMPATLLMSGPAAAASADGPVAGAFAEAAGTYEVPRDLLVSLAYAETHLDGHDGEPSASGGYGVMHLVASRTLERAATLTGEPVADLKSDDAANIAGGAAVLRAYADEAGLDAAARKDPARWYTAIARYGGASSPDVARLYADTVYDLMAGGVRATTTGGESVTVKPRAVEPDRGAYGKAEDLDGPSTLAAAVDYPQAAWVPANSANYAVSSRPTSDAIDRIVIHVAQGSYAGTISWFQNPAAKVSSHYVVRSSDGAVTQMVREKDRAFHAGDYNRRSVGIEHEGFVNDATWFTDAMYRSSAALTRNIADRYGIPKDRTHIVGHSQVPGTDHTDPGGYWNWTTFMNYVTGGGGTTNPHTPESVCGTGYKVIDSAALGTAGTVFLLYNSANGNNCVATIKKTSIGQATATSAYLEVQGKTRITDSGSFAYYAGPVRAAAAGQCVKWGGKAGTAVYDSPFEHCG</sequence>
<gene>
    <name evidence="7" type="ORF">BN4615_P6729</name>
</gene>
<dbReference type="Gene3D" id="3.40.80.10">
    <property type="entry name" value="Peptidoglycan recognition protein-like"/>
    <property type="match status" value="1"/>
</dbReference>
<organism evidence="7">
    <name type="scientific">Nonomuraea gerenzanensis</name>
    <dbReference type="NCBI Taxonomy" id="93944"/>
    <lineage>
        <taxon>Bacteria</taxon>
        <taxon>Bacillati</taxon>
        <taxon>Actinomycetota</taxon>
        <taxon>Actinomycetes</taxon>
        <taxon>Streptosporangiales</taxon>
        <taxon>Streptosporangiaceae</taxon>
        <taxon>Nonomuraea</taxon>
    </lineage>
</organism>
<name>A0A1M4EF58_9ACTN</name>
<dbReference type="SUPFAM" id="SSF55846">
    <property type="entry name" value="N-acetylmuramoyl-L-alanine amidase-like"/>
    <property type="match status" value="1"/>
</dbReference>
<evidence type="ECO:0000256" key="4">
    <source>
        <dbReference type="ARBA" id="ARBA00023316"/>
    </source>
</evidence>
<dbReference type="EC" id="3.5.1.28" evidence="2"/>
<accession>A0A1M4EF58</accession>
<reference evidence="7" key="1">
    <citation type="submission" date="2016-04" db="EMBL/GenBank/DDBJ databases">
        <authorList>
            <person name="Evans L.H."/>
            <person name="Alamgir A."/>
            <person name="Owens N."/>
            <person name="Weber N.D."/>
            <person name="Virtaneva K."/>
            <person name="Barbian K."/>
            <person name="Babar A."/>
            <person name="Rosenke K."/>
        </authorList>
    </citation>
    <scope>NUCLEOTIDE SEQUENCE</scope>
    <source>
        <strain evidence="7">Nono1</strain>
    </source>
</reference>
<dbReference type="GO" id="GO:0071555">
    <property type="term" value="P:cell wall organization"/>
    <property type="evidence" value="ECO:0007669"/>
    <property type="project" value="UniProtKB-KW"/>
</dbReference>
<keyword evidence="4" id="KW-0961">Cell wall biogenesis/degradation</keyword>
<dbReference type="Pfam" id="PF01510">
    <property type="entry name" value="Amidase_2"/>
    <property type="match status" value="1"/>
</dbReference>
<dbReference type="InterPro" id="IPR036505">
    <property type="entry name" value="Amidase/PGRP_sf"/>
</dbReference>
<dbReference type="RefSeq" id="WP_225265997.1">
    <property type="nucleotide sequence ID" value="NZ_CP084058.1"/>
</dbReference>
<dbReference type="PANTHER" id="PTHR30417:SF1">
    <property type="entry name" value="N-ACETYLMURAMOYL-L-ALANINE AMIDASE AMID"/>
    <property type="match status" value="1"/>
</dbReference>
<dbReference type="InterPro" id="IPR023346">
    <property type="entry name" value="Lysozyme-like_dom_sf"/>
</dbReference>
<evidence type="ECO:0000256" key="1">
    <source>
        <dbReference type="ARBA" id="ARBA00001561"/>
    </source>
</evidence>
<dbReference type="InterPro" id="IPR051206">
    <property type="entry name" value="NAMLAA_amidase_2"/>
</dbReference>
<dbReference type="GO" id="GO:0008745">
    <property type="term" value="F:N-acetylmuramoyl-L-alanine amidase activity"/>
    <property type="evidence" value="ECO:0007669"/>
    <property type="project" value="UniProtKB-EC"/>
</dbReference>
<evidence type="ECO:0000256" key="2">
    <source>
        <dbReference type="ARBA" id="ARBA00011901"/>
    </source>
</evidence>
<keyword evidence="3 7" id="KW-0378">Hydrolase</keyword>
<dbReference type="Gene3D" id="1.10.530.10">
    <property type="match status" value="1"/>
</dbReference>
<dbReference type="FunFam" id="3.40.80.10:FF:000006">
    <property type="entry name" value="N-acetylmuramoyl-L-alanine amidase"/>
    <property type="match status" value="1"/>
</dbReference>
<evidence type="ECO:0000256" key="5">
    <source>
        <dbReference type="SAM" id="SignalP"/>
    </source>
</evidence>
<dbReference type="EMBL" id="LT559118">
    <property type="protein sequence ID" value="SBO97213.1"/>
    <property type="molecule type" value="Genomic_DNA"/>
</dbReference>
<feature type="signal peptide" evidence="5">
    <location>
        <begin position="1"/>
        <end position="29"/>
    </location>
</feature>
<dbReference type="AlphaFoldDB" id="A0A1M4EF58"/>
<dbReference type="CDD" id="cd06583">
    <property type="entry name" value="PGRP"/>
    <property type="match status" value="1"/>
</dbReference>
<evidence type="ECO:0000259" key="6">
    <source>
        <dbReference type="SMART" id="SM00644"/>
    </source>
</evidence>
<keyword evidence="5" id="KW-0732">Signal</keyword>
<feature type="chain" id="PRO_5013222832" description="N-acetylmuramoyl-L-alanine amidase" evidence="5">
    <location>
        <begin position="30"/>
        <end position="477"/>
    </location>
</feature>
<dbReference type="SMART" id="SM00644">
    <property type="entry name" value="Ami_2"/>
    <property type="match status" value="1"/>
</dbReference>
<feature type="domain" description="N-acetylmuramoyl-L-alanine amidase" evidence="6">
    <location>
        <begin position="222"/>
        <end position="351"/>
    </location>
</feature>
<evidence type="ECO:0000256" key="3">
    <source>
        <dbReference type="ARBA" id="ARBA00022801"/>
    </source>
</evidence>
<dbReference type="SUPFAM" id="SSF53955">
    <property type="entry name" value="Lysozyme-like"/>
    <property type="match status" value="1"/>
</dbReference>
<dbReference type="GO" id="GO:0009254">
    <property type="term" value="P:peptidoglycan turnover"/>
    <property type="evidence" value="ECO:0007669"/>
    <property type="project" value="TreeGrafter"/>
</dbReference>
<dbReference type="GO" id="GO:0009253">
    <property type="term" value="P:peptidoglycan catabolic process"/>
    <property type="evidence" value="ECO:0007669"/>
    <property type="project" value="InterPro"/>
</dbReference>